<evidence type="ECO:0000259" key="3">
    <source>
        <dbReference type="PROSITE" id="PS51194"/>
    </source>
</evidence>
<keyword evidence="1" id="KW-0472">Membrane</keyword>
<dbReference type="InterPro" id="IPR014001">
    <property type="entry name" value="Helicase_ATP-bd"/>
</dbReference>
<dbReference type="Pfam" id="PF00271">
    <property type="entry name" value="Helicase_C"/>
    <property type="match status" value="1"/>
</dbReference>
<dbReference type="Pfam" id="PF04851">
    <property type="entry name" value="ResIII"/>
    <property type="match status" value="1"/>
</dbReference>
<comment type="caution">
    <text evidence="4">The sequence shown here is derived from an EMBL/GenBank/DDBJ whole genome shotgun (WGS) entry which is preliminary data.</text>
</comment>
<keyword evidence="1" id="KW-1133">Transmembrane helix</keyword>
<dbReference type="PANTHER" id="PTHR47396">
    <property type="entry name" value="TYPE I RESTRICTION ENZYME ECOKI R PROTEIN"/>
    <property type="match status" value="1"/>
</dbReference>
<dbReference type="Gene3D" id="3.40.50.300">
    <property type="entry name" value="P-loop containing nucleotide triphosphate hydrolases"/>
    <property type="match status" value="2"/>
</dbReference>
<keyword evidence="5" id="KW-1185">Reference proteome</keyword>
<dbReference type="SMART" id="SM00490">
    <property type="entry name" value="HELICc"/>
    <property type="match status" value="1"/>
</dbReference>
<keyword evidence="4" id="KW-0378">Hydrolase</keyword>
<dbReference type="PROSITE" id="PS51192">
    <property type="entry name" value="HELICASE_ATP_BIND_1"/>
    <property type="match status" value="1"/>
</dbReference>
<dbReference type="RefSeq" id="WP_380884971.1">
    <property type="nucleotide sequence ID" value="NZ_JBHUMB010000014.1"/>
</dbReference>
<organism evidence="4 5">
    <name type="scientific">Sphingobacterium populi</name>
    <dbReference type="NCBI Taxonomy" id="1812824"/>
    <lineage>
        <taxon>Bacteria</taxon>
        <taxon>Pseudomonadati</taxon>
        <taxon>Bacteroidota</taxon>
        <taxon>Sphingobacteriia</taxon>
        <taxon>Sphingobacteriales</taxon>
        <taxon>Sphingobacteriaceae</taxon>
        <taxon>Sphingobacterium</taxon>
    </lineage>
</organism>
<dbReference type="SUPFAM" id="SSF52540">
    <property type="entry name" value="P-loop containing nucleoside triphosphate hydrolases"/>
    <property type="match status" value="1"/>
</dbReference>
<reference evidence="5" key="1">
    <citation type="journal article" date="2019" name="Int. J. Syst. Evol. Microbiol.">
        <title>The Global Catalogue of Microorganisms (GCM) 10K type strain sequencing project: providing services to taxonomists for standard genome sequencing and annotation.</title>
        <authorList>
            <consortium name="The Broad Institute Genomics Platform"/>
            <consortium name="The Broad Institute Genome Sequencing Center for Infectious Disease"/>
            <person name="Wu L."/>
            <person name="Ma J."/>
        </authorList>
    </citation>
    <scope>NUCLEOTIDE SEQUENCE [LARGE SCALE GENOMIC DNA]</scope>
    <source>
        <strain evidence="5">KCTC 42247</strain>
    </source>
</reference>
<dbReference type="EMBL" id="JBHUMB010000014">
    <property type="protein sequence ID" value="MFD2744164.1"/>
    <property type="molecule type" value="Genomic_DNA"/>
</dbReference>
<evidence type="ECO:0000313" key="4">
    <source>
        <dbReference type="EMBL" id="MFD2744164.1"/>
    </source>
</evidence>
<feature type="transmembrane region" description="Helical" evidence="1">
    <location>
        <begin position="39"/>
        <end position="59"/>
    </location>
</feature>
<proteinExistence type="predicted"/>
<keyword evidence="4" id="KW-0067">ATP-binding</keyword>
<gene>
    <name evidence="4" type="ORF">ACFSQ6_12260</name>
</gene>
<name>A0ABW5UE70_9SPHI</name>
<dbReference type="InterPro" id="IPR006935">
    <property type="entry name" value="Helicase/UvrB_N"/>
</dbReference>
<evidence type="ECO:0000313" key="5">
    <source>
        <dbReference type="Proteomes" id="UP001597418"/>
    </source>
</evidence>
<feature type="domain" description="Helicase C-terminal" evidence="3">
    <location>
        <begin position="535"/>
        <end position="711"/>
    </location>
</feature>
<evidence type="ECO:0000259" key="2">
    <source>
        <dbReference type="PROSITE" id="PS51192"/>
    </source>
</evidence>
<sequence>MLSKIDFPKSRSYRSGSEYEPLKFYLDCLSNAKEFDLLLGYFSSTAINVLSLGFANFIFKGGKMRIIANHILSEKDKEAILTGLDDDIPTPFDLQDIGNIKKSLSEYGLHFFKCLAYLISCKRLEIRFVKPKSKGIAHYKDGLFKNGNESISFNGSCNFTAFGLLHNAESLNCHLSSDSESSRHKIQEDQNYFDNIFNGNASHLEYLTASDIQTAIKSEFGGTDIDELLIEERELIARKRDKICGNPKTKILVEELEQMLEKIMKEPRFPFPEKRDIQEDAYLSWINNDKKGIFAMATGSGKTVTALNCLLEQYHENGFYKAIVVVPTQALALQWESEVKAFNFQELISTHTDKNWKQVLTRYSTRSIFNEKKNLIVITTYATFNRKDIQSFIKSTKGIESFIYIADEAHNIGSPTTLRNIPDKILSRIGLSATPERIYDDAGSKKLYDFFNSQPPYYTYRYTMKQAIDGKILCKYDYYPIFVELTILELSEYKKITNKLRKFIDSKTGQYKKEAEMLLLQRKRVIHKAENKKRAISHLLDNLEKNEMLNYTFVFVPEGFEPDYAESDSHEIEDEDMHIMDSYAEMFRKRKYKYHKFIGGLSDSQQILKSFEEGHIDVLLAMKCLDEGVDIPRTEHAIFCSSTGNPRQFVQRRGRVLRKSEGKEKAKIWDLIVVPPIIEGEASSVERNMFISEVKRVVNFAALAENQIDILYGELKSTCEYLDIDLFKMLEEENNQYN</sequence>
<keyword evidence="4" id="KW-0347">Helicase</keyword>
<feature type="domain" description="Helicase ATP-binding" evidence="2">
    <location>
        <begin position="283"/>
        <end position="453"/>
    </location>
</feature>
<evidence type="ECO:0000256" key="1">
    <source>
        <dbReference type="SAM" id="Phobius"/>
    </source>
</evidence>
<dbReference type="InterPro" id="IPR050742">
    <property type="entry name" value="Helicase_Restrict-Modif_Enz"/>
</dbReference>
<dbReference type="Proteomes" id="UP001597418">
    <property type="component" value="Unassembled WGS sequence"/>
</dbReference>
<dbReference type="SMART" id="SM00487">
    <property type="entry name" value="DEXDc"/>
    <property type="match status" value="1"/>
</dbReference>
<keyword evidence="1" id="KW-0812">Transmembrane</keyword>
<protein>
    <submittedName>
        <fullName evidence="4">DEAD/DEAH box helicase family protein</fullName>
    </submittedName>
</protein>
<accession>A0ABW5UE70</accession>
<dbReference type="PANTHER" id="PTHR47396:SF1">
    <property type="entry name" value="ATP-DEPENDENT HELICASE IRC3-RELATED"/>
    <property type="match status" value="1"/>
</dbReference>
<dbReference type="PROSITE" id="PS51194">
    <property type="entry name" value="HELICASE_CTER"/>
    <property type="match status" value="1"/>
</dbReference>
<keyword evidence="4" id="KW-0547">Nucleotide-binding</keyword>
<dbReference type="GO" id="GO:0004386">
    <property type="term" value="F:helicase activity"/>
    <property type="evidence" value="ECO:0007669"/>
    <property type="project" value="UniProtKB-KW"/>
</dbReference>
<dbReference type="InterPro" id="IPR001650">
    <property type="entry name" value="Helicase_C-like"/>
</dbReference>
<dbReference type="InterPro" id="IPR027417">
    <property type="entry name" value="P-loop_NTPase"/>
</dbReference>